<keyword evidence="4" id="KW-0597">Phosphoprotein</keyword>
<protein>
    <recommendedName>
        <fullName evidence="8">Sensor-like histidine kinase SenX3</fullName>
        <ecNumber evidence="3">2.7.13.3</ecNumber>
    </recommendedName>
</protein>
<dbReference type="Proteomes" id="UP000529710">
    <property type="component" value="Unassembled WGS sequence"/>
</dbReference>
<dbReference type="PANTHER" id="PTHR45453">
    <property type="entry name" value="PHOSPHATE REGULON SENSOR PROTEIN PHOR"/>
    <property type="match status" value="1"/>
</dbReference>
<dbReference type="InterPro" id="IPR004358">
    <property type="entry name" value="Sig_transdc_His_kin-like_C"/>
</dbReference>
<dbReference type="InterPro" id="IPR036890">
    <property type="entry name" value="HATPase_C_sf"/>
</dbReference>
<evidence type="ECO:0000256" key="5">
    <source>
        <dbReference type="ARBA" id="ARBA00022679"/>
    </source>
</evidence>
<comment type="subcellular location">
    <subcellularLocation>
        <location evidence="2">Cell membrane</location>
    </subcellularLocation>
</comment>
<dbReference type="GO" id="GO:0016036">
    <property type="term" value="P:cellular response to phosphate starvation"/>
    <property type="evidence" value="ECO:0007669"/>
    <property type="project" value="TreeGrafter"/>
</dbReference>
<dbReference type="PRINTS" id="PR00344">
    <property type="entry name" value="BCTRLSENSOR"/>
</dbReference>
<feature type="region of interest" description="Disordered" evidence="9">
    <location>
        <begin position="32"/>
        <end position="52"/>
    </location>
</feature>
<proteinExistence type="predicted"/>
<dbReference type="GO" id="GO:0000155">
    <property type="term" value="F:phosphorelay sensor kinase activity"/>
    <property type="evidence" value="ECO:0007669"/>
    <property type="project" value="InterPro"/>
</dbReference>
<dbReference type="CDD" id="cd00075">
    <property type="entry name" value="HATPase"/>
    <property type="match status" value="1"/>
</dbReference>
<evidence type="ECO:0000256" key="9">
    <source>
        <dbReference type="SAM" id="MobiDB-lite"/>
    </source>
</evidence>
<dbReference type="SUPFAM" id="SSF47384">
    <property type="entry name" value="Homodimeric domain of signal transducing histidine kinase"/>
    <property type="match status" value="1"/>
</dbReference>
<dbReference type="RefSeq" id="WP_169078483.1">
    <property type="nucleotide sequence ID" value="NZ_JAAIIF010000005.1"/>
</dbReference>
<evidence type="ECO:0000256" key="6">
    <source>
        <dbReference type="ARBA" id="ARBA00022777"/>
    </source>
</evidence>
<accession>A0A7Y0ESA0</accession>
<organism evidence="11 12">
    <name type="scientific">Bifidobacterium erythrocebi</name>
    <dbReference type="NCBI Taxonomy" id="2675325"/>
    <lineage>
        <taxon>Bacteria</taxon>
        <taxon>Bacillati</taxon>
        <taxon>Actinomycetota</taxon>
        <taxon>Actinomycetes</taxon>
        <taxon>Bifidobacteriales</taxon>
        <taxon>Bifidobacteriaceae</taxon>
        <taxon>Bifidobacterium</taxon>
    </lineage>
</organism>
<keyword evidence="12" id="KW-1185">Reference proteome</keyword>
<dbReference type="InterPro" id="IPR005467">
    <property type="entry name" value="His_kinase_dom"/>
</dbReference>
<dbReference type="SMART" id="SM00388">
    <property type="entry name" value="HisKA"/>
    <property type="match status" value="1"/>
</dbReference>
<dbReference type="SUPFAM" id="SSF55874">
    <property type="entry name" value="ATPase domain of HSP90 chaperone/DNA topoisomerase II/histidine kinase"/>
    <property type="match status" value="1"/>
</dbReference>
<dbReference type="GO" id="GO:0004721">
    <property type="term" value="F:phosphoprotein phosphatase activity"/>
    <property type="evidence" value="ECO:0007669"/>
    <property type="project" value="TreeGrafter"/>
</dbReference>
<feature type="domain" description="Histidine kinase" evidence="10">
    <location>
        <begin position="186"/>
        <end position="414"/>
    </location>
</feature>
<dbReference type="PROSITE" id="PS50109">
    <property type="entry name" value="HIS_KIN"/>
    <property type="match status" value="1"/>
</dbReference>
<comment type="catalytic activity">
    <reaction evidence="1">
        <text>ATP + protein L-histidine = ADP + protein N-phospho-L-histidine.</text>
        <dbReference type="EC" id="2.7.13.3"/>
    </reaction>
</comment>
<dbReference type="EMBL" id="JAAIIF010000005">
    <property type="protein sequence ID" value="NMM95497.1"/>
    <property type="molecule type" value="Genomic_DNA"/>
</dbReference>
<dbReference type="PANTHER" id="PTHR45453:SF1">
    <property type="entry name" value="PHOSPHATE REGULON SENSOR PROTEIN PHOR"/>
    <property type="match status" value="1"/>
</dbReference>
<evidence type="ECO:0000313" key="11">
    <source>
        <dbReference type="EMBL" id="NMM95497.1"/>
    </source>
</evidence>
<reference evidence="11 12" key="1">
    <citation type="submission" date="2020-02" db="EMBL/GenBank/DDBJ databases">
        <title>Characterization of phylogenetic diversity of novel bifidobacterial species isolated in Czech ZOOs.</title>
        <authorList>
            <person name="Lugli G.A."/>
            <person name="Vera N.B."/>
            <person name="Ventura M."/>
        </authorList>
    </citation>
    <scope>NUCLEOTIDE SEQUENCE [LARGE SCALE GENOMIC DNA]</scope>
    <source>
        <strain evidence="11 12">DSM 109960</strain>
    </source>
</reference>
<evidence type="ECO:0000259" key="10">
    <source>
        <dbReference type="PROSITE" id="PS50109"/>
    </source>
</evidence>
<keyword evidence="6 11" id="KW-0418">Kinase</keyword>
<keyword evidence="5" id="KW-0808">Transferase</keyword>
<dbReference type="Pfam" id="PF02518">
    <property type="entry name" value="HATPase_c"/>
    <property type="match status" value="1"/>
</dbReference>
<dbReference type="InterPro" id="IPR003661">
    <property type="entry name" value="HisK_dim/P_dom"/>
</dbReference>
<dbReference type="Gene3D" id="3.30.565.10">
    <property type="entry name" value="Histidine kinase-like ATPase, C-terminal domain"/>
    <property type="match status" value="1"/>
</dbReference>
<dbReference type="InterPro" id="IPR050351">
    <property type="entry name" value="BphY/WalK/GraS-like"/>
</dbReference>
<dbReference type="InterPro" id="IPR003594">
    <property type="entry name" value="HATPase_dom"/>
</dbReference>
<dbReference type="CDD" id="cd00082">
    <property type="entry name" value="HisKA"/>
    <property type="match status" value="1"/>
</dbReference>
<dbReference type="AlphaFoldDB" id="A0A7Y0ESA0"/>
<keyword evidence="7" id="KW-0902">Two-component regulatory system</keyword>
<gene>
    <name evidence="11" type="ORF">G1C98_0233</name>
</gene>
<sequence>MQWWQILLMIAAVAAAALAAYWAGKERGERIAGEEHDGGRKTVGGESLLGSGESKRSVEEAFMRALPQAVALTDGNGAIRYARDDIEQYGCVASGHIRNDDMLDMLAQVEHDGVSRERELEVTRPAADLERGSSGRGVRAGQAAPSRERYLSVRVSGIGDGLFALFITDVSERRHFEEMRREFMTNVAHELKTPAGAISLLAETISDASDDPDAVRYFSGRVSKESARLTELVQKLIDLQKMQDAGHGLQPKRLSALAVARAAIDANRVQADRRHIDLVLAYGGTQLGLEPAGDDPDVWIECDENAIVTAVKNLVENAIHYSPEHTTVRVVVSEDAGNVHIRVIDQGIGIPEASIGHIFERFYRVDPARSRQTGGTGLGLAITKHCVEDCGGTISVWSHESEGSTFTIELPCAGDAGSVANASSANDADSTNDADNTGDAATGQTA</sequence>
<evidence type="ECO:0000256" key="3">
    <source>
        <dbReference type="ARBA" id="ARBA00012438"/>
    </source>
</evidence>
<evidence type="ECO:0000256" key="2">
    <source>
        <dbReference type="ARBA" id="ARBA00004236"/>
    </source>
</evidence>
<evidence type="ECO:0000313" key="12">
    <source>
        <dbReference type="Proteomes" id="UP000529710"/>
    </source>
</evidence>
<dbReference type="EC" id="2.7.13.3" evidence="3"/>
<feature type="region of interest" description="Disordered" evidence="9">
    <location>
        <begin position="421"/>
        <end position="446"/>
    </location>
</feature>
<dbReference type="Gene3D" id="1.10.287.130">
    <property type="match status" value="1"/>
</dbReference>
<evidence type="ECO:0000256" key="1">
    <source>
        <dbReference type="ARBA" id="ARBA00000085"/>
    </source>
</evidence>
<name>A0A7Y0ESA0_9BIFI</name>
<dbReference type="FunFam" id="3.30.565.10:FF:000006">
    <property type="entry name" value="Sensor histidine kinase WalK"/>
    <property type="match status" value="1"/>
</dbReference>
<dbReference type="GO" id="GO:0005886">
    <property type="term" value="C:plasma membrane"/>
    <property type="evidence" value="ECO:0007669"/>
    <property type="project" value="UniProtKB-SubCell"/>
</dbReference>
<dbReference type="SMART" id="SM00387">
    <property type="entry name" value="HATPase_c"/>
    <property type="match status" value="1"/>
</dbReference>
<evidence type="ECO:0000256" key="4">
    <source>
        <dbReference type="ARBA" id="ARBA00022553"/>
    </source>
</evidence>
<dbReference type="InterPro" id="IPR036097">
    <property type="entry name" value="HisK_dim/P_sf"/>
</dbReference>
<comment type="caution">
    <text evidence="11">The sequence shown here is derived from an EMBL/GenBank/DDBJ whole genome shotgun (WGS) entry which is preliminary data.</text>
</comment>
<evidence type="ECO:0000256" key="8">
    <source>
        <dbReference type="ARBA" id="ARBA00039401"/>
    </source>
</evidence>
<dbReference type="Pfam" id="PF00512">
    <property type="entry name" value="HisKA"/>
    <property type="match status" value="1"/>
</dbReference>
<evidence type="ECO:0000256" key="7">
    <source>
        <dbReference type="ARBA" id="ARBA00023012"/>
    </source>
</evidence>